<evidence type="ECO:0000256" key="1">
    <source>
        <dbReference type="SAM" id="MobiDB-lite"/>
    </source>
</evidence>
<keyword evidence="3" id="KW-1185">Reference proteome</keyword>
<feature type="compositionally biased region" description="Basic and acidic residues" evidence="1">
    <location>
        <begin position="505"/>
        <end position="514"/>
    </location>
</feature>
<feature type="compositionally biased region" description="Basic and acidic residues" evidence="1">
    <location>
        <begin position="485"/>
        <end position="498"/>
    </location>
</feature>
<proteinExistence type="predicted"/>
<dbReference type="OrthoDB" id="2402785at2759"/>
<gene>
    <name evidence="2" type="ORF">BGW38_002571</name>
</gene>
<feature type="compositionally biased region" description="Polar residues" evidence="1">
    <location>
        <begin position="531"/>
        <end position="543"/>
    </location>
</feature>
<feature type="region of interest" description="Disordered" evidence="1">
    <location>
        <begin position="471"/>
        <end position="572"/>
    </location>
</feature>
<comment type="caution">
    <text evidence="2">The sequence shown here is derived from an EMBL/GenBank/DDBJ whole genome shotgun (WGS) entry which is preliminary data.</text>
</comment>
<protein>
    <submittedName>
        <fullName evidence="2">Uncharacterized protein</fullName>
    </submittedName>
</protein>
<feature type="compositionally biased region" description="Low complexity" evidence="1">
    <location>
        <begin position="197"/>
        <end position="207"/>
    </location>
</feature>
<feature type="compositionally biased region" description="Polar residues" evidence="1">
    <location>
        <begin position="134"/>
        <end position="151"/>
    </location>
</feature>
<dbReference type="Proteomes" id="UP000780801">
    <property type="component" value="Unassembled WGS sequence"/>
</dbReference>
<sequence>MMSSTMSAQSLDHNVLLRFFMGPNDLSRVRDIFQIMDGGDCPVMLSQADFRYEVYGHPLDVVDTVMDRMLDLEMDLTMPSDLNQRMPMQKANTASTKARPSLPIHTPSPTPLTMDAESTHNVTSQIQSLTINTTATGSRCNGSNSTVSAKNYSPLKEEYPDTEDELSAPGVGCPRSHKEKRSQNRRYIQRTSGVAKSGSHSSRSTSSLGPITPSFHISSSDSASDGDHSNETTRRAWRTVQTCYGDQHICNSLCDINNHHQYVNRPVRPRQDWKTDYDLKKRKLPAQPQPQLQPEPPTPPWSITFIMTMHRNLARYLLYNSAGLKTFLVDEISYRDCEDQQKMTLEEINKVAKTAGLMVGFSDSPIPFIGTDGEYGHKTSGAEKSTEDLKERAIWIQMCDPEALRMVLLGIVTTMSATLVHEKAQGWLTETERQRRIKWDDLLMTMPKSRRFAATDWVTAPEIRVDNECPERSWKGLQESQGGPRQDRNLERSMDRAAEWVAESRSIESEERTRSSTHGRNFNYGLGRPEPQSTGYGETTSHLRSYYPAGGSDSRYRQREYEHDQERDRRSIRMERLEEGNDSGQAYHDSTGQTSHSEDWVASALLLTGVYQSSDQVIRVSWRIVKYGFGTMIDTEPSAL</sequence>
<feature type="compositionally biased region" description="Basic residues" evidence="1">
    <location>
        <begin position="175"/>
        <end position="188"/>
    </location>
</feature>
<name>A0A9P6FSK5_9FUNG</name>
<reference evidence="2" key="1">
    <citation type="journal article" date="2020" name="Fungal Divers.">
        <title>Resolving the Mortierellaceae phylogeny through synthesis of multi-gene phylogenetics and phylogenomics.</title>
        <authorList>
            <person name="Vandepol N."/>
            <person name="Liber J."/>
            <person name="Desiro A."/>
            <person name="Na H."/>
            <person name="Kennedy M."/>
            <person name="Barry K."/>
            <person name="Grigoriev I.V."/>
            <person name="Miller A.N."/>
            <person name="O'Donnell K."/>
            <person name="Stajich J.E."/>
            <person name="Bonito G."/>
        </authorList>
    </citation>
    <scope>NUCLEOTIDE SEQUENCE</scope>
    <source>
        <strain evidence="2">KOD1015</strain>
    </source>
</reference>
<feature type="region of interest" description="Disordered" evidence="1">
    <location>
        <begin position="134"/>
        <end position="232"/>
    </location>
</feature>
<evidence type="ECO:0000313" key="2">
    <source>
        <dbReference type="EMBL" id="KAF9580682.1"/>
    </source>
</evidence>
<feature type="compositionally biased region" description="Basic and acidic residues" evidence="1">
    <location>
        <begin position="554"/>
        <end position="572"/>
    </location>
</feature>
<accession>A0A9P6FSK5</accession>
<organism evidence="2 3">
    <name type="scientific">Lunasporangiospora selenospora</name>
    <dbReference type="NCBI Taxonomy" id="979761"/>
    <lineage>
        <taxon>Eukaryota</taxon>
        <taxon>Fungi</taxon>
        <taxon>Fungi incertae sedis</taxon>
        <taxon>Mucoromycota</taxon>
        <taxon>Mortierellomycotina</taxon>
        <taxon>Mortierellomycetes</taxon>
        <taxon>Mortierellales</taxon>
        <taxon>Mortierellaceae</taxon>
        <taxon>Lunasporangiospora</taxon>
    </lineage>
</organism>
<dbReference type="AlphaFoldDB" id="A0A9P6FSK5"/>
<dbReference type="EMBL" id="JAABOA010001909">
    <property type="protein sequence ID" value="KAF9580682.1"/>
    <property type="molecule type" value="Genomic_DNA"/>
</dbReference>
<evidence type="ECO:0000313" key="3">
    <source>
        <dbReference type="Proteomes" id="UP000780801"/>
    </source>
</evidence>